<evidence type="ECO:0000313" key="2">
    <source>
        <dbReference type="Proteomes" id="UP000886787"/>
    </source>
</evidence>
<evidence type="ECO:0000313" key="1">
    <source>
        <dbReference type="EMBL" id="HIQ79670.1"/>
    </source>
</evidence>
<gene>
    <name evidence="1" type="ORF">IAD32_00095</name>
</gene>
<reference evidence="1" key="2">
    <citation type="journal article" date="2021" name="PeerJ">
        <title>Extensive microbial diversity within the chicken gut microbiome revealed by metagenomics and culture.</title>
        <authorList>
            <person name="Gilroy R."/>
            <person name="Ravi A."/>
            <person name="Getino M."/>
            <person name="Pursley I."/>
            <person name="Horton D.L."/>
            <person name="Alikhan N.F."/>
            <person name="Baker D."/>
            <person name="Gharbi K."/>
            <person name="Hall N."/>
            <person name="Watson M."/>
            <person name="Adriaenssens E.M."/>
            <person name="Foster-Nyarko E."/>
            <person name="Jarju S."/>
            <person name="Secka A."/>
            <person name="Antonio M."/>
            <person name="Oren A."/>
            <person name="Chaudhuri R.R."/>
            <person name="La Ragione R."/>
            <person name="Hildebrand F."/>
            <person name="Pallen M.J."/>
        </authorList>
    </citation>
    <scope>NUCLEOTIDE SEQUENCE</scope>
    <source>
        <strain evidence="1">ChiSjej1B19-3389</strain>
    </source>
</reference>
<protein>
    <recommendedName>
        <fullName evidence="3">SynChlorMet cassette protein ScmC</fullName>
    </recommendedName>
</protein>
<organism evidence="1 2">
    <name type="scientific">Candidatus Scatavimonas merdigallinarum</name>
    <dbReference type="NCBI Taxonomy" id="2840914"/>
    <lineage>
        <taxon>Bacteria</taxon>
        <taxon>Bacillati</taxon>
        <taxon>Bacillota</taxon>
        <taxon>Clostridia</taxon>
        <taxon>Eubacteriales</taxon>
        <taxon>Oscillospiraceae</taxon>
        <taxon>Oscillospiraceae incertae sedis</taxon>
        <taxon>Candidatus Scatavimonas</taxon>
    </lineage>
</organism>
<proteinExistence type="predicted"/>
<reference evidence="1" key="1">
    <citation type="submission" date="2020-10" db="EMBL/GenBank/DDBJ databases">
        <authorList>
            <person name="Gilroy R."/>
        </authorList>
    </citation>
    <scope>NUCLEOTIDE SEQUENCE</scope>
    <source>
        <strain evidence="1">ChiSjej1B19-3389</strain>
    </source>
</reference>
<dbReference type="EMBL" id="DVFW01000002">
    <property type="protein sequence ID" value="HIQ79670.1"/>
    <property type="molecule type" value="Genomic_DNA"/>
</dbReference>
<comment type="caution">
    <text evidence="1">The sequence shown here is derived from an EMBL/GenBank/DDBJ whole genome shotgun (WGS) entry which is preliminary data.</text>
</comment>
<dbReference type="Proteomes" id="UP000886787">
    <property type="component" value="Unassembled WGS sequence"/>
</dbReference>
<evidence type="ECO:0008006" key="3">
    <source>
        <dbReference type="Google" id="ProtNLM"/>
    </source>
</evidence>
<sequence>MAFFQIAGLAVRMEPLYAQLTATARKFQVKPSVHADIVIPYTADHYKKFARTYPSVSLSDAENICTSNFFASAIIPFNGIVLHASALLFEGGAYLFSAASGVGKSTHTRLWQQKYGSDRAVILNDDKPALRVFNNVIYAYGTPWSGNCAVCENVSAPLRGVVFLHRGNQNQIKKLEKADEILAFLLPQTIYKTARQKLSMVLAFADKLILETPFYKMDCTISLEAVKIAADAILK</sequence>
<accession>A0A9D1CUQ6</accession>
<name>A0A9D1CUQ6_9FIRM</name>
<dbReference type="SUPFAM" id="SSF53795">
    <property type="entry name" value="PEP carboxykinase-like"/>
    <property type="match status" value="1"/>
</dbReference>
<dbReference type="AlphaFoldDB" id="A0A9D1CUQ6"/>